<sequence length="147" mass="16850">MILHAVYRTSCAQNSPSFESLFMAVMHMPQCGLDPRIYILPTTPLYSILLFYASLLPLQLYALVDHSRLEDIAVKTSSHLLSISLRDITEEFAETIRAHYLNRSLSLHLGRFQSLKPTLLPPLYPHDPVQTCSFKNREVWCALGRYL</sequence>
<accession>A0A5C3M5Q5</accession>
<dbReference type="Proteomes" id="UP000308652">
    <property type="component" value="Unassembled WGS sequence"/>
</dbReference>
<gene>
    <name evidence="1" type="ORF">BDQ12DRAFT_462600</name>
</gene>
<organism evidence="1 2">
    <name type="scientific">Crucibulum laeve</name>
    <dbReference type="NCBI Taxonomy" id="68775"/>
    <lineage>
        <taxon>Eukaryota</taxon>
        <taxon>Fungi</taxon>
        <taxon>Dikarya</taxon>
        <taxon>Basidiomycota</taxon>
        <taxon>Agaricomycotina</taxon>
        <taxon>Agaricomycetes</taxon>
        <taxon>Agaricomycetidae</taxon>
        <taxon>Agaricales</taxon>
        <taxon>Agaricineae</taxon>
        <taxon>Nidulariaceae</taxon>
        <taxon>Crucibulum</taxon>
    </lineage>
</organism>
<dbReference type="AlphaFoldDB" id="A0A5C3M5Q5"/>
<evidence type="ECO:0000313" key="1">
    <source>
        <dbReference type="EMBL" id="TFK40650.1"/>
    </source>
</evidence>
<protein>
    <submittedName>
        <fullName evidence="1">Uncharacterized protein</fullName>
    </submittedName>
</protein>
<keyword evidence="2" id="KW-1185">Reference proteome</keyword>
<reference evidence="1 2" key="1">
    <citation type="journal article" date="2019" name="Nat. Ecol. Evol.">
        <title>Megaphylogeny resolves global patterns of mushroom evolution.</title>
        <authorList>
            <person name="Varga T."/>
            <person name="Krizsan K."/>
            <person name="Foldi C."/>
            <person name="Dima B."/>
            <person name="Sanchez-Garcia M."/>
            <person name="Sanchez-Ramirez S."/>
            <person name="Szollosi G.J."/>
            <person name="Szarkandi J.G."/>
            <person name="Papp V."/>
            <person name="Albert L."/>
            <person name="Andreopoulos W."/>
            <person name="Angelini C."/>
            <person name="Antonin V."/>
            <person name="Barry K.W."/>
            <person name="Bougher N.L."/>
            <person name="Buchanan P."/>
            <person name="Buyck B."/>
            <person name="Bense V."/>
            <person name="Catcheside P."/>
            <person name="Chovatia M."/>
            <person name="Cooper J."/>
            <person name="Damon W."/>
            <person name="Desjardin D."/>
            <person name="Finy P."/>
            <person name="Geml J."/>
            <person name="Haridas S."/>
            <person name="Hughes K."/>
            <person name="Justo A."/>
            <person name="Karasinski D."/>
            <person name="Kautmanova I."/>
            <person name="Kiss B."/>
            <person name="Kocsube S."/>
            <person name="Kotiranta H."/>
            <person name="LaButti K.M."/>
            <person name="Lechner B.E."/>
            <person name="Liimatainen K."/>
            <person name="Lipzen A."/>
            <person name="Lukacs Z."/>
            <person name="Mihaltcheva S."/>
            <person name="Morgado L.N."/>
            <person name="Niskanen T."/>
            <person name="Noordeloos M.E."/>
            <person name="Ohm R.A."/>
            <person name="Ortiz-Santana B."/>
            <person name="Ovrebo C."/>
            <person name="Racz N."/>
            <person name="Riley R."/>
            <person name="Savchenko A."/>
            <person name="Shiryaev A."/>
            <person name="Soop K."/>
            <person name="Spirin V."/>
            <person name="Szebenyi C."/>
            <person name="Tomsovsky M."/>
            <person name="Tulloss R.E."/>
            <person name="Uehling J."/>
            <person name="Grigoriev I.V."/>
            <person name="Vagvolgyi C."/>
            <person name="Papp T."/>
            <person name="Martin F.M."/>
            <person name="Miettinen O."/>
            <person name="Hibbett D.S."/>
            <person name="Nagy L.G."/>
        </authorList>
    </citation>
    <scope>NUCLEOTIDE SEQUENCE [LARGE SCALE GENOMIC DNA]</scope>
    <source>
        <strain evidence="1 2">CBS 166.37</strain>
    </source>
</reference>
<dbReference type="EMBL" id="ML213596">
    <property type="protein sequence ID" value="TFK40650.1"/>
    <property type="molecule type" value="Genomic_DNA"/>
</dbReference>
<evidence type="ECO:0000313" key="2">
    <source>
        <dbReference type="Proteomes" id="UP000308652"/>
    </source>
</evidence>
<name>A0A5C3M5Q5_9AGAR</name>
<dbReference type="OrthoDB" id="3265815at2759"/>
<proteinExistence type="predicted"/>